<dbReference type="AlphaFoldDB" id="A0A834YX18"/>
<evidence type="ECO:0000313" key="1">
    <source>
        <dbReference type="EMBL" id="KAF8394028.1"/>
    </source>
</evidence>
<dbReference type="Proteomes" id="UP000655225">
    <property type="component" value="Unassembled WGS sequence"/>
</dbReference>
<name>A0A834YX18_TETSI</name>
<comment type="caution">
    <text evidence="1">The sequence shown here is derived from an EMBL/GenBank/DDBJ whole genome shotgun (WGS) entry which is preliminary data.</text>
</comment>
<reference evidence="1 2" key="1">
    <citation type="submission" date="2020-04" db="EMBL/GenBank/DDBJ databases">
        <title>Plant Genome Project.</title>
        <authorList>
            <person name="Zhang R.-G."/>
        </authorList>
    </citation>
    <scope>NUCLEOTIDE SEQUENCE [LARGE SCALE GENOMIC DNA]</scope>
    <source>
        <strain evidence="1">YNK0</strain>
        <tissue evidence="1">Leaf</tissue>
    </source>
</reference>
<dbReference type="PANTHER" id="PTHR31170">
    <property type="entry name" value="BNAC04G53230D PROTEIN"/>
    <property type="match status" value="1"/>
</dbReference>
<dbReference type="Pfam" id="PF03140">
    <property type="entry name" value="DUF247"/>
    <property type="match status" value="1"/>
</dbReference>
<gene>
    <name evidence="1" type="ORF">HHK36_020230</name>
</gene>
<evidence type="ECO:0000313" key="2">
    <source>
        <dbReference type="Proteomes" id="UP000655225"/>
    </source>
</evidence>
<accession>A0A834YX18</accession>
<dbReference type="PANTHER" id="PTHR31170:SF25">
    <property type="entry name" value="BNAA09G04570D PROTEIN"/>
    <property type="match status" value="1"/>
</dbReference>
<sequence>MSFEQYEYLRLGQDMINERIDHLGEKVDVLTQGSFETQCLLQAIYDAQMGHWKRNSKVYLACLKDKPLEGEKVAAVAELASTVAVAVAVMRKKIPSESEDNKTPSYLPFNSIIKVAFNCYFLSIFSISSSIPVQMAFNHIDSTRRRPIFPSQNEHQSSFDGDAEVENKREGKNIYPITKAEVPKHLRVVQWTAYTPQLVSIGPYHRGKDHLKEMESQKLRLLQHVLERTCHQVELYYEEMSKLEEKTRGCYAQRFEDIDSPDFVEMMLLDAFFVVELLNASVNGFMECGYLERDPIFGTRGVLPCIQRDMLMLENQIPLFVLDKLYTLTCNPSDTNSVSDLTLKFFDSVIPVCQNLHHQVKNSKEPRLHLLHVVH</sequence>
<proteinExistence type="predicted"/>
<dbReference type="InterPro" id="IPR004158">
    <property type="entry name" value="DUF247_pln"/>
</dbReference>
<organism evidence="1 2">
    <name type="scientific">Tetracentron sinense</name>
    <name type="common">Spur-leaf</name>
    <dbReference type="NCBI Taxonomy" id="13715"/>
    <lineage>
        <taxon>Eukaryota</taxon>
        <taxon>Viridiplantae</taxon>
        <taxon>Streptophyta</taxon>
        <taxon>Embryophyta</taxon>
        <taxon>Tracheophyta</taxon>
        <taxon>Spermatophyta</taxon>
        <taxon>Magnoliopsida</taxon>
        <taxon>Trochodendrales</taxon>
        <taxon>Trochodendraceae</taxon>
        <taxon>Tetracentron</taxon>
    </lineage>
</organism>
<protein>
    <submittedName>
        <fullName evidence="1">Uncharacterized protein</fullName>
    </submittedName>
</protein>
<dbReference type="EMBL" id="JABCRI010000014">
    <property type="protein sequence ID" value="KAF8394028.1"/>
    <property type="molecule type" value="Genomic_DNA"/>
</dbReference>
<keyword evidence="2" id="KW-1185">Reference proteome</keyword>